<name>A0A2Z2NIG1_9GAMM</name>
<dbReference type="Pfam" id="PF04351">
    <property type="entry name" value="PilP"/>
    <property type="match status" value="1"/>
</dbReference>
<keyword evidence="2" id="KW-0732">Signal</keyword>
<evidence type="ECO:0000313" key="4">
    <source>
        <dbReference type="Proteomes" id="UP000250079"/>
    </source>
</evidence>
<dbReference type="PROSITE" id="PS51257">
    <property type="entry name" value="PROKAR_LIPOPROTEIN"/>
    <property type="match status" value="1"/>
</dbReference>
<dbReference type="Gene3D" id="2.30.30.830">
    <property type="match status" value="1"/>
</dbReference>
<keyword evidence="4" id="KW-1185">Reference proteome</keyword>
<dbReference type="AlphaFoldDB" id="A0A2Z2NIG1"/>
<proteinExistence type="predicted"/>
<feature type="chain" id="PRO_5016318698" description="Pilus assembly protein PilP" evidence="2">
    <location>
        <begin position="21"/>
        <end position="175"/>
    </location>
</feature>
<dbReference type="InterPro" id="IPR007446">
    <property type="entry name" value="PilP"/>
</dbReference>
<evidence type="ECO:0000256" key="2">
    <source>
        <dbReference type="SAM" id="SignalP"/>
    </source>
</evidence>
<dbReference type="RefSeq" id="WP_088916607.1">
    <property type="nucleotide sequence ID" value="NZ_CP018632.1"/>
</dbReference>
<protein>
    <recommendedName>
        <fullName evidence="5">Pilus assembly protein PilP</fullName>
    </recommendedName>
</protein>
<evidence type="ECO:0008006" key="5">
    <source>
        <dbReference type="Google" id="ProtNLM"/>
    </source>
</evidence>
<dbReference type="KEGG" id="gai:IMCC3135_05095"/>
<feature type="signal peptide" evidence="2">
    <location>
        <begin position="1"/>
        <end position="20"/>
    </location>
</feature>
<dbReference type="OrthoDB" id="5296580at2"/>
<feature type="region of interest" description="Disordered" evidence="1">
    <location>
        <begin position="71"/>
        <end position="92"/>
    </location>
</feature>
<dbReference type="PIRSF" id="PIRSF016481">
    <property type="entry name" value="Pilus_assembly_PilP"/>
    <property type="match status" value="1"/>
</dbReference>
<gene>
    <name evidence="3" type="ORF">IMCC3135_05095</name>
</gene>
<reference evidence="3 4" key="1">
    <citation type="submission" date="2016-12" db="EMBL/GenBank/DDBJ databases">
        <authorList>
            <person name="Song W.-J."/>
            <person name="Kurnit D.M."/>
        </authorList>
    </citation>
    <scope>NUCLEOTIDE SEQUENCE [LARGE SCALE GENOMIC DNA]</scope>
    <source>
        <strain evidence="3 4">IMCC3135</strain>
    </source>
</reference>
<accession>A0A2Z2NIG1</accession>
<organism evidence="3 4">
    <name type="scientific">Granulosicoccus antarcticus IMCC3135</name>
    <dbReference type="NCBI Taxonomy" id="1192854"/>
    <lineage>
        <taxon>Bacteria</taxon>
        <taxon>Pseudomonadati</taxon>
        <taxon>Pseudomonadota</taxon>
        <taxon>Gammaproteobacteria</taxon>
        <taxon>Chromatiales</taxon>
        <taxon>Granulosicoccaceae</taxon>
        <taxon>Granulosicoccus</taxon>
    </lineage>
</organism>
<dbReference type="Proteomes" id="UP000250079">
    <property type="component" value="Chromosome"/>
</dbReference>
<evidence type="ECO:0000256" key="1">
    <source>
        <dbReference type="SAM" id="MobiDB-lite"/>
    </source>
</evidence>
<evidence type="ECO:0000313" key="3">
    <source>
        <dbReference type="EMBL" id="ASJ71132.1"/>
    </source>
</evidence>
<sequence>MQRLKIIPLFGFMTMLTACGGDMSDLEQFIAETKQAHQGKVDPLPEFPPYQTFSYTVQDVRDPFRAQTDLSSSPIIEESEYNGPRPEATRRREPLENYPVDALKMVGLLQQKTQTWGLVRDPDGTIHRVQPGNYAGQNHGKIVQVSETKIEIVELVPDGLSGWVNRDAQLAMTED</sequence>
<dbReference type="EMBL" id="CP018632">
    <property type="protein sequence ID" value="ASJ71132.1"/>
    <property type="molecule type" value="Genomic_DNA"/>
</dbReference>